<proteinExistence type="inferred from homology"/>
<dbReference type="InterPro" id="IPR010754">
    <property type="entry name" value="OPA3-like"/>
</dbReference>
<dbReference type="VEuPathDB" id="FungiDB:BTJ68_09877"/>
<evidence type="ECO:0000256" key="1">
    <source>
        <dbReference type="ARBA" id="ARBA00007584"/>
    </source>
</evidence>
<keyword evidence="2 3" id="KW-0175">Coiled coil</keyword>
<evidence type="ECO:0000313" key="5">
    <source>
        <dbReference type="EMBL" id="RMY87167.1"/>
    </source>
</evidence>
<protein>
    <submittedName>
        <fullName evidence="5">Uncharacterized protein</fullName>
    </submittedName>
</protein>
<dbReference type="Pfam" id="PF07047">
    <property type="entry name" value="OPA3"/>
    <property type="match status" value="1"/>
</dbReference>
<sequence length="593" mass="65887">MSLTFKLASLVIRTAAKPIGNYIKRQTKEHDGFRRFAVKQAQRIHQIDMRMRLGLLHDADAQQRMHEREQRAAEDKKRRAESPTVRTELEQRKHDEDQAKAESAGDKKQEEEKRPRVRIRPLSDAKAIELGANFFSEAFIFAVAAGLLVWDSWRSRAKESARRDDVAERIEQLEAEVYRLRREHEPELAELKEQIKKTPQYSWYNPKAWLPSAQPEEKEGGRPVDLSEKSVREMVEKGSKAETDVPAAPVATTGEKKGDILEGKSEGKTAISQNVGMAPGYFCHSLRRRQSFKSIIPDLAVQGGLGLLEKSLDTHDLILPLQLFLDPRTGHALAARQLRFLLLSSSAVAEAQLEATIERIQRFASLTGGKDLAIVFLLASPPPAQPTAPIIANSFTTARKLAQQTAQLSADSERGNIDGVVAWTKLQAELTNRSDIPYIPILPLTALCQLPQLVQKHVAALNTPSHPAPKQSVNTFDLLQKCTSNPPMDRQTAYCLSDLFVNIEELAAACTEISSASQSSSPSARAAARASIEAGSHVQTDGLLDDPLPWTSQNGTSAIGDDGGRMKLKQLRDLVGEKQCIEVIDFWKEEWLI</sequence>
<accession>A0A3M7FER1</accession>
<feature type="coiled-coil region" evidence="3">
    <location>
        <begin position="156"/>
        <end position="183"/>
    </location>
</feature>
<dbReference type="EMBL" id="QWIQ01000441">
    <property type="protein sequence ID" value="RMY87167.1"/>
    <property type="molecule type" value="Genomic_DNA"/>
</dbReference>
<dbReference type="PANTHER" id="PTHR12499">
    <property type="entry name" value="OPTIC ATROPHY 3 PROTEIN OPA3"/>
    <property type="match status" value="1"/>
</dbReference>
<reference evidence="5 6" key="1">
    <citation type="journal article" date="2018" name="BMC Genomics">
        <title>Genomic evidence for intraspecific hybridization in a clonal and extremely halotolerant yeast.</title>
        <authorList>
            <person name="Gostincar C."/>
            <person name="Stajich J.E."/>
            <person name="Zupancic J."/>
            <person name="Zalar P."/>
            <person name="Gunde-Cimerman N."/>
        </authorList>
    </citation>
    <scope>NUCLEOTIDE SEQUENCE [LARGE SCALE GENOMIC DNA]</scope>
    <source>
        <strain evidence="5 6">EXF-171</strain>
    </source>
</reference>
<evidence type="ECO:0000256" key="2">
    <source>
        <dbReference type="ARBA" id="ARBA00023054"/>
    </source>
</evidence>
<gene>
    <name evidence="5" type="ORF">D0862_10756</name>
</gene>
<evidence type="ECO:0000256" key="4">
    <source>
        <dbReference type="SAM" id="MobiDB-lite"/>
    </source>
</evidence>
<organism evidence="5 6">
    <name type="scientific">Hortaea werneckii</name>
    <name type="common">Black yeast</name>
    <name type="synonym">Cladosporium werneckii</name>
    <dbReference type="NCBI Taxonomy" id="91943"/>
    <lineage>
        <taxon>Eukaryota</taxon>
        <taxon>Fungi</taxon>
        <taxon>Dikarya</taxon>
        <taxon>Ascomycota</taxon>
        <taxon>Pezizomycotina</taxon>
        <taxon>Dothideomycetes</taxon>
        <taxon>Dothideomycetidae</taxon>
        <taxon>Mycosphaerellales</taxon>
        <taxon>Teratosphaeriaceae</taxon>
        <taxon>Hortaea</taxon>
    </lineage>
</organism>
<dbReference type="GO" id="GO:0019216">
    <property type="term" value="P:regulation of lipid metabolic process"/>
    <property type="evidence" value="ECO:0007669"/>
    <property type="project" value="TreeGrafter"/>
</dbReference>
<feature type="region of interest" description="Disordered" evidence="4">
    <location>
        <begin position="62"/>
        <end position="117"/>
    </location>
</feature>
<comment type="caution">
    <text evidence="5">The sequence shown here is derived from an EMBL/GenBank/DDBJ whole genome shotgun (WGS) entry which is preliminary data.</text>
</comment>
<name>A0A3M7FER1_HORWE</name>
<dbReference type="GO" id="GO:0005739">
    <property type="term" value="C:mitochondrion"/>
    <property type="evidence" value="ECO:0007669"/>
    <property type="project" value="TreeGrafter"/>
</dbReference>
<feature type="compositionally biased region" description="Basic and acidic residues" evidence="4">
    <location>
        <begin position="62"/>
        <end position="114"/>
    </location>
</feature>
<comment type="similarity">
    <text evidence="1">Belongs to the OPA3 family.</text>
</comment>
<evidence type="ECO:0000313" key="6">
    <source>
        <dbReference type="Proteomes" id="UP000281468"/>
    </source>
</evidence>
<dbReference type="PANTHER" id="PTHR12499:SF0">
    <property type="entry name" value="OPTIC ATROPHY 3 PROTEIN"/>
    <property type="match status" value="1"/>
</dbReference>
<evidence type="ECO:0000256" key="3">
    <source>
        <dbReference type="SAM" id="Coils"/>
    </source>
</evidence>
<dbReference type="Proteomes" id="UP000281468">
    <property type="component" value="Unassembled WGS sequence"/>
</dbReference>
<dbReference type="AlphaFoldDB" id="A0A3M7FER1"/>